<name>A0ABP1FWZ1_9CHLO</name>
<feature type="region of interest" description="Disordered" evidence="1">
    <location>
        <begin position="266"/>
        <end position="310"/>
    </location>
</feature>
<feature type="compositionally biased region" description="Polar residues" evidence="1">
    <location>
        <begin position="280"/>
        <end position="289"/>
    </location>
</feature>
<evidence type="ECO:0000313" key="2">
    <source>
        <dbReference type="EMBL" id="CAL5224401.1"/>
    </source>
</evidence>
<protein>
    <submittedName>
        <fullName evidence="2">G7083 protein</fullName>
    </submittedName>
</protein>
<evidence type="ECO:0000313" key="3">
    <source>
        <dbReference type="Proteomes" id="UP001497392"/>
    </source>
</evidence>
<keyword evidence="3" id="KW-1185">Reference proteome</keyword>
<comment type="caution">
    <text evidence="2">The sequence shown here is derived from an EMBL/GenBank/DDBJ whole genome shotgun (WGS) entry which is preliminary data.</text>
</comment>
<evidence type="ECO:0000256" key="1">
    <source>
        <dbReference type="SAM" id="MobiDB-lite"/>
    </source>
</evidence>
<accession>A0ABP1FWZ1</accession>
<organism evidence="2 3">
    <name type="scientific">Coccomyxa viridis</name>
    <dbReference type="NCBI Taxonomy" id="1274662"/>
    <lineage>
        <taxon>Eukaryota</taxon>
        <taxon>Viridiplantae</taxon>
        <taxon>Chlorophyta</taxon>
        <taxon>core chlorophytes</taxon>
        <taxon>Trebouxiophyceae</taxon>
        <taxon>Trebouxiophyceae incertae sedis</taxon>
        <taxon>Coccomyxaceae</taxon>
        <taxon>Coccomyxa</taxon>
    </lineage>
</organism>
<gene>
    <name evidence="2" type="primary">g7083</name>
    <name evidence="2" type="ORF">VP750_LOCUS6060</name>
</gene>
<sequence length="397" mass="43049">MTRIMCNAAAQVSNAARLARAKGYPYARPSSSFLYLSGAPFTFDDAAWKGPNHIQELAVTSPSGEHIRAGDAIRRLGITWDPEDKRTPVLAIGSNAGPEQLLRKYPPDMFPDGVLVPCVRCMLRDFDVAFAPLISSYGSCTATLEHSPGTVVETFVTFLTAAQLKRMHETEGAYFLNELTKLDLHVGLSLEAFRAGGKGVEVLHTVYQYNHQSGTLYLPLRSGSSSPVAIKAIRAHERRFPELDQVQMQRAVCAFISAGGDVTNSTAIPLRENGAKEVTGDSSETNGLQSAPHVPAESQQRAEGHPDQATTAKVHNMAEHADRHAEAQFDSSAGSSLLHSGADIPDAALDEWMLQNLDDPSVRSKRVDVLTAAAKPIQYSHAEVLMTIGNIYDRNVD</sequence>
<dbReference type="Proteomes" id="UP001497392">
    <property type="component" value="Unassembled WGS sequence"/>
</dbReference>
<reference evidence="2 3" key="1">
    <citation type="submission" date="2024-06" db="EMBL/GenBank/DDBJ databases">
        <authorList>
            <person name="Kraege A."/>
            <person name="Thomma B."/>
        </authorList>
    </citation>
    <scope>NUCLEOTIDE SEQUENCE [LARGE SCALE GENOMIC DNA]</scope>
</reference>
<dbReference type="EMBL" id="CAXHTA020000010">
    <property type="protein sequence ID" value="CAL5224401.1"/>
    <property type="molecule type" value="Genomic_DNA"/>
</dbReference>
<proteinExistence type="predicted"/>